<dbReference type="PANTHER" id="PTHR24359">
    <property type="entry name" value="SERINE/THREONINE-PROTEIN KINASE SBK1"/>
    <property type="match status" value="1"/>
</dbReference>
<dbReference type="SUPFAM" id="SSF56112">
    <property type="entry name" value="Protein kinase-like (PK-like)"/>
    <property type="match status" value="1"/>
</dbReference>
<dbReference type="EMBL" id="JAUKUD010000005">
    <property type="protein sequence ID" value="KAK0742737.1"/>
    <property type="molecule type" value="Genomic_DNA"/>
</dbReference>
<feature type="compositionally biased region" description="Pro residues" evidence="1">
    <location>
        <begin position="486"/>
        <end position="498"/>
    </location>
</feature>
<dbReference type="GO" id="GO:0005524">
    <property type="term" value="F:ATP binding"/>
    <property type="evidence" value="ECO:0007669"/>
    <property type="project" value="InterPro"/>
</dbReference>
<gene>
    <name evidence="3" type="ORF">B0T18DRAFT_391653</name>
</gene>
<dbReference type="Gene3D" id="3.30.200.20">
    <property type="entry name" value="Phosphorylase Kinase, domain 1"/>
    <property type="match status" value="1"/>
</dbReference>
<dbReference type="GO" id="GO:0004674">
    <property type="term" value="F:protein serine/threonine kinase activity"/>
    <property type="evidence" value="ECO:0007669"/>
    <property type="project" value="TreeGrafter"/>
</dbReference>
<dbReference type="SMART" id="SM00220">
    <property type="entry name" value="S_TKc"/>
    <property type="match status" value="1"/>
</dbReference>
<dbReference type="Proteomes" id="UP001172155">
    <property type="component" value="Unassembled WGS sequence"/>
</dbReference>
<dbReference type="AlphaFoldDB" id="A0AA40ENT3"/>
<dbReference type="Gene3D" id="1.10.510.10">
    <property type="entry name" value="Transferase(Phosphotransferase) domain 1"/>
    <property type="match status" value="1"/>
</dbReference>
<feature type="compositionally biased region" description="Basic and acidic residues" evidence="1">
    <location>
        <begin position="584"/>
        <end position="601"/>
    </location>
</feature>
<dbReference type="CDD" id="cd00180">
    <property type="entry name" value="PKc"/>
    <property type="match status" value="1"/>
</dbReference>
<feature type="domain" description="Protein kinase" evidence="2">
    <location>
        <begin position="101"/>
        <end position="467"/>
    </location>
</feature>
<sequence length="797" mass="89100">MGDAEAYDRILAILLLMGQERKLHVFMDEGMKMTNGKLPLKKGNLLLNQVEGWGSLEKHGFREQQWKVLAPVLGPETVSQTARHYEFPYDQPLPFVKMDKRQMYERQMEGSFGIVEAITIHEAHSRFSKHTKFAVKWLKSGDKDEFDREVENLERFNHSHIVKLLFTVQSVAEEDKEDKEDKAAKKKVKYLLVFPLAAGTLKDAWSHKWEGCDPKTLSEWMLEQSLGLADGLQHIHNPDLGSNRPDLGPNSYWAKEAKYGIHRDIKPTNILWSGAESSANLGTLQLADLGATSFHHTDTRSNAPGGVETKTYAPPEQELGQPKSRAFDIWSLGCVFLEFLIFIVQRTDVKDASTLAPSFSKERLDEAKRCNSAPHGIHGDAFFTVESNKWTRVARVNLAVVQRIDELFRHRECTYFVHDLLTLIQHGMLVIKAKKDDEESSLRYSIADVCKELTNMVARGKTEHGYFTDKYTPLPETKGPSQGLDGPPPPPPPPPPPESQARHPLQPKPDEEAVPQARRMQRTQHHQTPSAAKRHSGGGRTRLSPLSESAASEDALEQGGPGLNSPIRGAKQPKNTSPSQQAAGREEEHNFHPPRKQRPELTRPSPIDNPLEQTNNQKDEQPEQASDLPRKRPIDNVSEEATTREPEPLVQTPPAPRRERPPNTTPTNPLTDEPLPRSQAGATPPRAAAKGPLSGYSNMKDPSTPPVRKPGPNREKIRADAQLRLQKLQLQSGQGPGKRGPTEAPVAPRTRVTERPEKQGSRLGVSPEEVMKLRARMETNLQSLEGKKGPKQERGSG</sequence>
<feature type="compositionally biased region" description="Polar residues" evidence="1">
    <location>
        <begin position="573"/>
        <end position="582"/>
    </location>
</feature>
<accession>A0AA40ENT3</accession>
<protein>
    <recommendedName>
        <fullName evidence="2">Protein kinase domain-containing protein</fullName>
    </recommendedName>
</protein>
<dbReference type="InterPro" id="IPR000719">
    <property type="entry name" value="Prot_kinase_dom"/>
</dbReference>
<evidence type="ECO:0000256" key="1">
    <source>
        <dbReference type="SAM" id="MobiDB-lite"/>
    </source>
</evidence>
<reference evidence="3" key="1">
    <citation type="submission" date="2023-06" db="EMBL/GenBank/DDBJ databases">
        <title>Genome-scale phylogeny and comparative genomics of the fungal order Sordariales.</title>
        <authorList>
            <consortium name="Lawrence Berkeley National Laboratory"/>
            <person name="Hensen N."/>
            <person name="Bonometti L."/>
            <person name="Westerberg I."/>
            <person name="Brannstrom I.O."/>
            <person name="Guillou S."/>
            <person name="Cros-Aarteil S."/>
            <person name="Calhoun S."/>
            <person name="Haridas S."/>
            <person name="Kuo A."/>
            <person name="Mondo S."/>
            <person name="Pangilinan J."/>
            <person name="Riley R."/>
            <person name="LaButti K."/>
            <person name="Andreopoulos B."/>
            <person name="Lipzen A."/>
            <person name="Chen C."/>
            <person name="Yanf M."/>
            <person name="Daum C."/>
            <person name="Ng V."/>
            <person name="Clum A."/>
            <person name="Steindorff A."/>
            <person name="Ohm R."/>
            <person name="Martin F."/>
            <person name="Silar P."/>
            <person name="Natvig D."/>
            <person name="Lalanne C."/>
            <person name="Gautier V."/>
            <person name="Ament-velasquez S.L."/>
            <person name="Kruys A."/>
            <person name="Hutchinson M.I."/>
            <person name="Powell A.J."/>
            <person name="Barry K."/>
            <person name="Miller A.N."/>
            <person name="Grigoriev I.V."/>
            <person name="Debuchy R."/>
            <person name="Gladieux P."/>
            <person name="Thoren M.H."/>
            <person name="Johannesson H."/>
        </authorList>
    </citation>
    <scope>NUCLEOTIDE SEQUENCE</scope>
    <source>
        <strain evidence="3">SMH3187-1</strain>
    </source>
</reference>
<dbReference type="PANTHER" id="PTHR24359:SF37">
    <property type="entry name" value="PROTEIN KINASE DOMAIN-CONTAINING PROTEIN"/>
    <property type="match status" value="1"/>
</dbReference>
<evidence type="ECO:0000313" key="3">
    <source>
        <dbReference type="EMBL" id="KAK0742737.1"/>
    </source>
</evidence>
<feature type="compositionally biased region" description="Basic and acidic residues" evidence="1">
    <location>
        <begin position="751"/>
        <end position="760"/>
    </location>
</feature>
<feature type="compositionally biased region" description="Basic and acidic residues" evidence="1">
    <location>
        <begin position="712"/>
        <end position="721"/>
    </location>
</feature>
<feature type="region of interest" description="Disordered" evidence="1">
    <location>
        <begin position="297"/>
        <end position="319"/>
    </location>
</feature>
<evidence type="ECO:0000259" key="2">
    <source>
        <dbReference type="PROSITE" id="PS50011"/>
    </source>
</evidence>
<dbReference type="InterPro" id="IPR011009">
    <property type="entry name" value="Kinase-like_dom_sf"/>
</dbReference>
<dbReference type="PROSITE" id="PS50011">
    <property type="entry name" value="PROTEIN_KINASE_DOM"/>
    <property type="match status" value="1"/>
</dbReference>
<proteinExistence type="predicted"/>
<organism evidence="3 4">
    <name type="scientific">Schizothecium vesticola</name>
    <dbReference type="NCBI Taxonomy" id="314040"/>
    <lineage>
        <taxon>Eukaryota</taxon>
        <taxon>Fungi</taxon>
        <taxon>Dikarya</taxon>
        <taxon>Ascomycota</taxon>
        <taxon>Pezizomycotina</taxon>
        <taxon>Sordariomycetes</taxon>
        <taxon>Sordariomycetidae</taxon>
        <taxon>Sordariales</taxon>
        <taxon>Schizotheciaceae</taxon>
        <taxon>Schizothecium</taxon>
    </lineage>
</organism>
<name>A0AA40ENT3_9PEZI</name>
<dbReference type="Pfam" id="PF00069">
    <property type="entry name" value="Pkinase"/>
    <property type="match status" value="1"/>
</dbReference>
<evidence type="ECO:0000313" key="4">
    <source>
        <dbReference type="Proteomes" id="UP001172155"/>
    </source>
</evidence>
<comment type="caution">
    <text evidence="3">The sequence shown here is derived from an EMBL/GenBank/DDBJ whole genome shotgun (WGS) entry which is preliminary data.</text>
</comment>
<feature type="compositionally biased region" description="Basic and acidic residues" evidence="1">
    <location>
        <begin position="785"/>
        <end position="797"/>
    </location>
</feature>
<feature type="region of interest" description="Disordered" evidence="1">
    <location>
        <begin position="466"/>
        <end position="797"/>
    </location>
</feature>
<keyword evidence="4" id="KW-1185">Reference proteome</keyword>